<dbReference type="Proteomes" id="UP000191056">
    <property type="component" value="Unassembled WGS sequence"/>
</dbReference>
<dbReference type="Pfam" id="PF04464">
    <property type="entry name" value="Glyphos_transf"/>
    <property type="match status" value="1"/>
</dbReference>
<proteinExistence type="predicted"/>
<dbReference type="SUPFAM" id="SSF53756">
    <property type="entry name" value="UDP-Glycosyltransferase/glycogen phosphorylase"/>
    <property type="match status" value="1"/>
</dbReference>
<organism evidence="1 2">
    <name type="scientific">Clostridium chromiireducens</name>
    <dbReference type="NCBI Taxonomy" id="225345"/>
    <lineage>
        <taxon>Bacteria</taxon>
        <taxon>Bacillati</taxon>
        <taxon>Bacillota</taxon>
        <taxon>Clostridia</taxon>
        <taxon>Eubacteriales</taxon>
        <taxon>Clostridiaceae</taxon>
        <taxon>Clostridium</taxon>
    </lineage>
</organism>
<evidence type="ECO:0000313" key="2">
    <source>
        <dbReference type="Proteomes" id="UP000191056"/>
    </source>
</evidence>
<comment type="caution">
    <text evidence="1">The sequence shown here is derived from an EMBL/GenBank/DDBJ whole genome shotgun (WGS) entry which is preliminary data.</text>
</comment>
<accession>A0A1V4IXH1</accession>
<dbReference type="GO" id="GO:0016020">
    <property type="term" value="C:membrane"/>
    <property type="evidence" value="ECO:0007669"/>
    <property type="project" value="InterPro"/>
</dbReference>
<dbReference type="GO" id="GO:0047355">
    <property type="term" value="F:CDP-glycerol glycerophosphotransferase activity"/>
    <property type="evidence" value="ECO:0007669"/>
    <property type="project" value="InterPro"/>
</dbReference>
<dbReference type="EMBL" id="MZGT01000012">
    <property type="protein sequence ID" value="OPJ64520.1"/>
    <property type="molecule type" value="Genomic_DNA"/>
</dbReference>
<gene>
    <name evidence="1" type="ORF">CLCHR_11670</name>
</gene>
<sequence>MRKYHRDQLLELVSTLHKAHKEIKKQIENHNYERVKEMLIECQEAAIHIGNSIEKSEGEGLAVITSIEEYCEAVYQVSLTVESSVNANKDYRLLNKHMIKIQTGIQNEIKLKREIVFLPYKASMWDSLESIWLEAKEDPNCECYVIPIPYFDRTSGGGFDGMHYEGDMMPGYVPITNYLEYDLRVRKPDIIYFHNPYDQHNYVTSVHPSFYSSELKKYTDMLVFVPYFIAGNQFNSYDEAKRDMYHATSGVVNADYVIAQSEVWAKAVSSCGIPLSKFLILGSPKIDAVLNSLKNYREMPEEWKEYLEGKKVFLINTSIASTLSPNKNIIKMIQIIISKILSNDKCAVIWRPHPLLRETLSAIRPEYMDVFNELVEHVSNHKRAVYDISSDMHTAFTFSDALISDTSSVLKLYIVTEKPVLDIILTDEPKKYLTLDWLGVYHYYEGLSVEKFIDIVINVNDYKKDERLSRMKNSVANCDGTSGLHIHKVILEKLLKKGV</sequence>
<name>A0A1V4IXH1_9CLOT</name>
<evidence type="ECO:0000313" key="1">
    <source>
        <dbReference type="EMBL" id="OPJ64520.1"/>
    </source>
</evidence>
<dbReference type="AlphaFoldDB" id="A0A1V4IXH1"/>
<dbReference type="Gene3D" id="3.40.50.12580">
    <property type="match status" value="1"/>
</dbReference>
<dbReference type="InterPro" id="IPR043148">
    <property type="entry name" value="TagF_C"/>
</dbReference>
<dbReference type="STRING" id="225345.CLCHR_11670"/>
<protein>
    <submittedName>
        <fullName evidence="1">CDP-glycerol:poly(Glycerophosphate) glycerophosphotransferase</fullName>
    </submittedName>
</protein>
<dbReference type="RefSeq" id="WP_079438751.1">
    <property type="nucleotide sequence ID" value="NZ_MZGT01000012.1"/>
</dbReference>
<keyword evidence="1" id="KW-0808">Transferase</keyword>
<reference evidence="1 2" key="1">
    <citation type="submission" date="2017-03" db="EMBL/GenBank/DDBJ databases">
        <title>Genome sequence of Clostridium chromiireducens DSM 23318.</title>
        <authorList>
            <person name="Poehlein A."/>
            <person name="Daniel R."/>
        </authorList>
    </citation>
    <scope>NUCLEOTIDE SEQUENCE [LARGE SCALE GENOMIC DNA]</scope>
    <source>
        <strain evidence="1 2">DSM 23318</strain>
    </source>
</reference>
<keyword evidence="2" id="KW-1185">Reference proteome</keyword>
<dbReference type="InterPro" id="IPR007554">
    <property type="entry name" value="Glycerophosphate_synth"/>
</dbReference>
<dbReference type="OrthoDB" id="1662110at2"/>